<dbReference type="InterPro" id="IPR010985">
    <property type="entry name" value="Ribbon_hlx_hlx"/>
</dbReference>
<dbReference type="EMBL" id="SJTH01000057">
    <property type="protein sequence ID" value="TCJ01588.1"/>
    <property type="molecule type" value="Genomic_DNA"/>
</dbReference>
<dbReference type="InterPro" id="IPR013321">
    <property type="entry name" value="Arc_rbn_hlx_hlx"/>
</dbReference>
<dbReference type="InterPro" id="IPR008651">
    <property type="entry name" value="Uncharacterised_HicB"/>
</dbReference>
<dbReference type="InterPro" id="IPR035069">
    <property type="entry name" value="TTHA1013/TTHA0281-like"/>
</dbReference>
<accession>A0A4R1ANZ8</accession>
<dbReference type="SUPFAM" id="SSF47598">
    <property type="entry name" value="Ribbon-helix-helix"/>
    <property type="match status" value="1"/>
</dbReference>
<dbReference type="Proteomes" id="UP000293846">
    <property type="component" value="Unassembled WGS sequence"/>
</dbReference>
<dbReference type="AlphaFoldDB" id="A0A4R1ANZ8"/>
<dbReference type="Gene3D" id="3.30.160.250">
    <property type="match status" value="1"/>
</dbReference>
<dbReference type="SUPFAM" id="SSF143100">
    <property type="entry name" value="TTHA1013/TTHA0281-like"/>
    <property type="match status" value="1"/>
</dbReference>
<sequence length="117" mass="13711">MESQKDLQYYLSLPYTFQVRRNEEDGEVRYWASVKELDGCHTPAKSYEEAIQELQTVLEMYIETKLEHGDPIPEPVDNEYSGKFVVRLPKTLHKHLALMAEEEGVSLNQYALYKLTR</sequence>
<evidence type="ECO:0000313" key="2">
    <source>
        <dbReference type="Proteomes" id="UP000293846"/>
    </source>
</evidence>
<name>A0A4R1ANZ8_9BACI</name>
<proteinExistence type="predicted"/>
<comment type="caution">
    <text evidence="1">The sequence shown here is derived from an EMBL/GenBank/DDBJ whole genome shotgun (WGS) entry which is preliminary data.</text>
</comment>
<keyword evidence="2" id="KW-1185">Reference proteome</keyword>
<dbReference type="Gene3D" id="1.10.1220.10">
    <property type="entry name" value="Met repressor-like"/>
    <property type="match status" value="1"/>
</dbReference>
<reference evidence="1 2" key="1">
    <citation type="submission" date="2019-03" db="EMBL/GenBank/DDBJ databases">
        <authorList>
            <person name="Jensen L."/>
            <person name="Storgaard J."/>
            <person name="Sulaj E."/>
            <person name="Schramm A."/>
            <person name="Marshall I.P.G."/>
        </authorList>
    </citation>
    <scope>NUCLEOTIDE SEQUENCE [LARGE SCALE GENOMIC DNA]</scope>
    <source>
        <strain evidence="1 2">2017H2G3</strain>
    </source>
</reference>
<dbReference type="Pfam" id="PF05534">
    <property type="entry name" value="HicB"/>
    <property type="match status" value="1"/>
</dbReference>
<evidence type="ECO:0000313" key="1">
    <source>
        <dbReference type="EMBL" id="TCJ01588.1"/>
    </source>
</evidence>
<protein>
    <submittedName>
        <fullName evidence="1">Type II toxin-antitoxin system HicB family antitoxin</fullName>
    </submittedName>
</protein>
<dbReference type="InterPro" id="IPR049389">
    <property type="entry name" value="TTHA0281-like"/>
</dbReference>
<dbReference type="GO" id="GO:0006355">
    <property type="term" value="P:regulation of DNA-templated transcription"/>
    <property type="evidence" value="ECO:0007669"/>
    <property type="project" value="InterPro"/>
</dbReference>
<dbReference type="Pfam" id="PF21748">
    <property type="entry name" value="UPF0150"/>
    <property type="match status" value="1"/>
</dbReference>
<gene>
    <name evidence="1" type="ORF">E0Y62_23435</name>
</gene>
<dbReference type="RefSeq" id="WP_131238566.1">
    <property type="nucleotide sequence ID" value="NZ_SJTH01000057.1"/>
</dbReference>
<organism evidence="1 2">
    <name type="scientific">Cytobacillus praedii</name>
    <dbReference type="NCBI Taxonomy" id="1742358"/>
    <lineage>
        <taxon>Bacteria</taxon>
        <taxon>Bacillati</taxon>
        <taxon>Bacillota</taxon>
        <taxon>Bacilli</taxon>
        <taxon>Bacillales</taxon>
        <taxon>Bacillaceae</taxon>
        <taxon>Cytobacillus</taxon>
    </lineage>
</organism>
<dbReference type="OrthoDB" id="5419659at2"/>